<organism evidence="1 2">
    <name type="scientific">Thelephora ganbajun</name>
    <name type="common">Ganba fungus</name>
    <dbReference type="NCBI Taxonomy" id="370292"/>
    <lineage>
        <taxon>Eukaryota</taxon>
        <taxon>Fungi</taxon>
        <taxon>Dikarya</taxon>
        <taxon>Basidiomycota</taxon>
        <taxon>Agaricomycotina</taxon>
        <taxon>Agaricomycetes</taxon>
        <taxon>Thelephorales</taxon>
        <taxon>Thelephoraceae</taxon>
        <taxon>Thelephora</taxon>
    </lineage>
</organism>
<proteinExistence type="predicted"/>
<accession>A0ACB6ZDS1</accession>
<dbReference type="Proteomes" id="UP000886501">
    <property type="component" value="Unassembled WGS sequence"/>
</dbReference>
<protein>
    <submittedName>
        <fullName evidence="1">Uncharacterized protein</fullName>
    </submittedName>
</protein>
<sequence length="339" mass="38354">MFSTQSPYGFTSCYQKTYTFHENMLCSYAQGYLGVYPDMLRGWYTPASSHEVSPWAWQWSEGMRTQEGPFGYHSYTATITQPRVQLTYAVDQAPPAFSRVVGGPVSNANQHEIVCPRPIHPLPKWIDMSGWEDDEGEAIPEEDQERSDLTPGSADNDNDNDNDWKEKEEWSNEEDYGEEFDIPRRFLPSFILSPDPEDLPAPLFHLSSDSTPSPRTLTSLSPDACDLPQPHFDSNPYPLVLAVNSRSSVPGVDRLRSPQLDSFESIVSPDPEDLPSPDFEICDRSEVGGFELPGLPDHHQDRPDKRGTRDHAGWGFGEGLWKVVTGGGRKVWLDWDWDR</sequence>
<gene>
    <name evidence="1" type="ORF">BDM02DRAFT_3129548</name>
</gene>
<dbReference type="EMBL" id="MU118027">
    <property type="protein sequence ID" value="KAF9647712.1"/>
    <property type="molecule type" value="Genomic_DNA"/>
</dbReference>
<keyword evidence="2" id="KW-1185">Reference proteome</keyword>
<evidence type="ECO:0000313" key="1">
    <source>
        <dbReference type="EMBL" id="KAF9647712.1"/>
    </source>
</evidence>
<comment type="caution">
    <text evidence="1">The sequence shown here is derived from an EMBL/GenBank/DDBJ whole genome shotgun (WGS) entry which is preliminary data.</text>
</comment>
<reference evidence="1" key="2">
    <citation type="journal article" date="2020" name="Nat. Commun.">
        <title>Large-scale genome sequencing of mycorrhizal fungi provides insights into the early evolution of symbiotic traits.</title>
        <authorList>
            <person name="Miyauchi S."/>
            <person name="Kiss E."/>
            <person name="Kuo A."/>
            <person name="Drula E."/>
            <person name="Kohler A."/>
            <person name="Sanchez-Garcia M."/>
            <person name="Morin E."/>
            <person name="Andreopoulos B."/>
            <person name="Barry K.W."/>
            <person name="Bonito G."/>
            <person name="Buee M."/>
            <person name="Carver A."/>
            <person name="Chen C."/>
            <person name="Cichocki N."/>
            <person name="Clum A."/>
            <person name="Culley D."/>
            <person name="Crous P.W."/>
            <person name="Fauchery L."/>
            <person name="Girlanda M."/>
            <person name="Hayes R.D."/>
            <person name="Keri Z."/>
            <person name="LaButti K."/>
            <person name="Lipzen A."/>
            <person name="Lombard V."/>
            <person name="Magnuson J."/>
            <person name="Maillard F."/>
            <person name="Murat C."/>
            <person name="Nolan M."/>
            <person name="Ohm R.A."/>
            <person name="Pangilinan J."/>
            <person name="Pereira M.F."/>
            <person name="Perotto S."/>
            <person name="Peter M."/>
            <person name="Pfister S."/>
            <person name="Riley R."/>
            <person name="Sitrit Y."/>
            <person name="Stielow J.B."/>
            <person name="Szollosi G."/>
            <person name="Zifcakova L."/>
            <person name="Stursova M."/>
            <person name="Spatafora J.W."/>
            <person name="Tedersoo L."/>
            <person name="Vaario L.M."/>
            <person name="Yamada A."/>
            <person name="Yan M."/>
            <person name="Wang P."/>
            <person name="Xu J."/>
            <person name="Bruns T."/>
            <person name="Baldrian P."/>
            <person name="Vilgalys R."/>
            <person name="Dunand C."/>
            <person name="Henrissat B."/>
            <person name="Grigoriev I.V."/>
            <person name="Hibbett D."/>
            <person name="Nagy L.G."/>
            <person name="Martin F.M."/>
        </authorList>
    </citation>
    <scope>NUCLEOTIDE SEQUENCE</scope>
    <source>
        <strain evidence="1">P2</strain>
    </source>
</reference>
<name>A0ACB6ZDS1_THEGA</name>
<reference evidence="1" key="1">
    <citation type="submission" date="2019-10" db="EMBL/GenBank/DDBJ databases">
        <authorList>
            <consortium name="DOE Joint Genome Institute"/>
            <person name="Kuo A."/>
            <person name="Miyauchi S."/>
            <person name="Kiss E."/>
            <person name="Drula E."/>
            <person name="Kohler A."/>
            <person name="Sanchez-Garcia M."/>
            <person name="Andreopoulos B."/>
            <person name="Barry K.W."/>
            <person name="Bonito G."/>
            <person name="Buee M."/>
            <person name="Carver A."/>
            <person name="Chen C."/>
            <person name="Cichocki N."/>
            <person name="Clum A."/>
            <person name="Culley D."/>
            <person name="Crous P.W."/>
            <person name="Fauchery L."/>
            <person name="Girlanda M."/>
            <person name="Hayes R."/>
            <person name="Keri Z."/>
            <person name="Labutti K."/>
            <person name="Lipzen A."/>
            <person name="Lombard V."/>
            <person name="Magnuson J."/>
            <person name="Maillard F."/>
            <person name="Morin E."/>
            <person name="Murat C."/>
            <person name="Nolan M."/>
            <person name="Ohm R."/>
            <person name="Pangilinan J."/>
            <person name="Pereira M."/>
            <person name="Perotto S."/>
            <person name="Peter M."/>
            <person name="Riley R."/>
            <person name="Sitrit Y."/>
            <person name="Stielow B."/>
            <person name="Szollosi G."/>
            <person name="Zifcakova L."/>
            <person name="Stursova M."/>
            <person name="Spatafora J.W."/>
            <person name="Tedersoo L."/>
            <person name="Vaario L.-M."/>
            <person name="Yamada A."/>
            <person name="Yan M."/>
            <person name="Wang P."/>
            <person name="Xu J."/>
            <person name="Bruns T."/>
            <person name="Baldrian P."/>
            <person name="Vilgalys R."/>
            <person name="Henrissat B."/>
            <person name="Grigoriev I.V."/>
            <person name="Hibbett D."/>
            <person name="Nagy L.G."/>
            <person name="Martin F.M."/>
        </authorList>
    </citation>
    <scope>NUCLEOTIDE SEQUENCE</scope>
    <source>
        <strain evidence="1">P2</strain>
    </source>
</reference>
<evidence type="ECO:0000313" key="2">
    <source>
        <dbReference type="Proteomes" id="UP000886501"/>
    </source>
</evidence>